<evidence type="ECO:0000313" key="7">
    <source>
        <dbReference type="EMBL" id="MBM9939866.1"/>
    </source>
</evidence>
<comment type="similarity">
    <text evidence="2">Belongs to the RdgC family.</text>
</comment>
<dbReference type="EMBL" id="JAFFTB010000030">
    <property type="protein sequence ID" value="MBM9939866.1"/>
    <property type="molecule type" value="Genomic_DNA"/>
</dbReference>
<evidence type="ECO:0000313" key="6">
    <source>
        <dbReference type="EMBL" id="MBM9911891.1"/>
    </source>
</evidence>
<dbReference type="GO" id="GO:0003690">
    <property type="term" value="F:double-stranded DNA binding"/>
    <property type="evidence" value="ECO:0007669"/>
    <property type="project" value="TreeGrafter"/>
</dbReference>
<evidence type="ECO:0000256" key="2">
    <source>
        <dbReference type="ARBA" id="ARBA00008657"/>
    </source>
</evidence>
<protein>
    <recommendedName>
        <fullName evidence="3">Recombination-associated protein RdgC</fullName>
    </recommendedName>
</protein>
<keyword evidence="8" id="KW-1185">Reference proteome</keyword>
<evidence type="ECO:0000256" key="3">
    <source>
        <dbReference type="ARBA" id="ARBA00022296"/>
    </source>
</evidence>
<dbReference type="Proteomes" id="UP000749453">
    <property type="component" value="Unassembled WGS sequence"/>
</dbReference>
<reference evidence="6" key="2">
    <citation type="submission" date="2021-01" db="EMBL/GenBank/DDBJ databases">
        <authorList>
            <person name="Yu Y."/>
        </authorList>
    </citation>
    <scope>NUCLEOTIDE SEQUENCE</scope>
    <source>
        <strain evidence="6">As-5</strain>
        <strain evidence="7">As-6</strain>
    </source>
</reference>
<comment type="caution">
    <text evidence="6">The sequence shown here is derived from an EMBL/GenBank/DDBJ whole genome shotgun (WGS) entry which is preliminary data.</text>
</comment>
<dbReference type="Pfam" id="PF04381">
    <property type="entry name" value="RdgC"/>
    <property type="match status" value="1"/>
</dbReference>
<accession>A0AAW4GAM1</accession>
<dbReference type="PANTHER" id="PTHR38103:SF1">
    <property type="entry name" value="RECOMBINATION-ASSOCIATED PROTEIN RDGC"/>
    <property type="match status" value="1"/>
</dbReference>
<dbReference type="GO" id="GO:0006310">
    <property type="term" value="P:DNA recombination"/>
    <property type="evidence" value="ECO:0007669"/>
    <property type="project" value="UniProtKB-KW"/>
</dbReference>
<dbReference type="EMBL" id="JAFFTA010000001">
    <property type="protein sequence ID" value="MBM9911891.1"/>
    <property type="molecule type" value="Genomic_DNA"/>
</dbReference>
<dbReference type="PANTHER" id="PTHR38103">
    <property type="entry name" value="RECOMBINATION-ASSOCIATED PROTEIN RDGC"/>
    <property type="match status" value="1"/>
</dbReference>
<organism evidence="6 9">
    <name type="scientific">Stenotrophomonas lactitubi</name>
    <dbReference type="NCBI Taxonomy" id="2045214"/>
    <lineage>
        <taxon>Bacteria</taxon>
        <taxon>Pseudomonadati</taxon>
        <taxon>Pseudomonadota</taxon>
        <taxon>Gammaproteobacteria</taxon>
        <taxon>Lysobacterales</taxon>
        <taxon>Lysobacteraceae</taxon>
        <taxon>Stenotrophomonas</taxon>
    </lineage>
</organism>
<reference evidence="8" key="1">
    <citation type="submission" date="2021-01" db="EMBL/GenBank/DDBJ databases">
        <title>Stenotrophomonas maltophilia.</title>
        <authorList>
            <person name="Yu Y."/>
        </authorList>
    </citation>
    <scope>NUCLEOTIDE SEQUENCE [LARGE SCALE GENOMIC DNA]</scope>
    <source>
        <strain evidence="8">As-6</strain>
    </source>
</reference>
<evidence type="ECO:0000256" key="4">
    <source>
        <dbReference type="ARBA" id="ARBA00022490"/>
    </source>
</evidence>
<dbReference type="RefSeq" id="WP_205404378.1">
    <property type="nucleotide sequence ID" value="NZ_JAFFTA010000001.1"/>
</dbReference>
<comment type="subcellular location">
    <subcellularLocation>
        <location evidence="1">Cytoplasm</location>
        <location evidence="1">Nucleoid</location>
    </subcellularLocation>
</comment>
<dbReference type="Proteomes" id="UP000784064">
    <property type="component" value="Unassembled WGS sequence"/>
</dbReference>
<dbReference type="NCBIfam" id="NF001464">
    <property type="entry name" value="PRK00321.1-5"/>
    <property type="match status" value="1"/>
</dbReference>
<sequence length="300" mass="33218">MFIRNLTMFQFSPVIDWSQVEKLLPLSQLQPVGALELSSRGFISPYGREGGAALSHRSGAFLWLAIGTETKIIPAASVNEMLETRLQALEAQGQRPGGRERRRMKDDLLHELLPRALVKSARVDMFVDTQRGIAFVDTSSSTAASDAVSEVRGLLGSFPASRLRAAVAPRSVMTGWVAGEQLPAGLSLGEECELRDPVEGGATIRCQHQELRCDEVEKHLEAGKQVYRLALIMEDTLSFVISDDLVIRKLKFLDGAFDSLAELAEDEQRQEMDARFALQTGQLSRLFDVLQLTFQLEEEA</sequence>
<dbReference type="GO" id="GO:0000018">
    <property type="term" value="P:regulation of DNA recombination"/>
    <property type="evidence" value="ECO:0007669"/>
    <property type="project" value="TreeGrafter"/>
</dbReference>
<proteinExistence type="inferred from homology"/>
<dbReference type="GO" id="GO:0043590">
    <property type="term" value="C:bacterial nucleoid"/>
    <property type="evidence" value="ECO:0007669"/>
    <property type="project" value="TreeGrafter"/>
</dbReference>
<dbReference type="InterPro" id="IPR007476">
    <property type="entry name" value="RdgC"/>
</dbReference>
<dbReference type="AlphaFoldDB" id="A0AAW4GAM1"/>
<keyword evidence="4" id="KW-0963">Cytoplasm</keyword>
<evidence type="ECO:0000256" key="1">
    <source>
        <dbReference type="ARBA" id="ARBA00004453"/>
    </source>
</evidence>
<evidence type="ECO:0000313" key="9">
    <source>
        <dbReference type="Proteomes" id="UP000784064"/>
    </source>
</evidence>
<evidence type="ECO:0000256" key="5">
    <source>
        <dbReference type="ARBA" id="ARBA00023172"/>
    </source>
</evidence>
<keyword evidence="5" id="KW-0233">DNA recombination</keyword>
<name>A0AAW4GAM1_9GAMM</name>
<evidence type="ECO:0000313" key="8">
    <source>
        <dbReference type="Proteomes" id="UP000749453"/>
    </source>
</evidence>
<gene>
    <name evidence="6" type="ORF">JJW18_00205</name>
    <name evidence="7" type="ORF">JJW19_17165</name>
</gene>